<sequence>MGKFAGSTSDREMFAALHEPTTMCQGTGKVCKHSAVHYNYRDAITSVSFSIFLEGTFEGNRVMKGRISTGSE</sequence>
<protein>
    <submittedName>
        <fullName evidence="1">Uncharacterized protein</fullName>
    </submittedName>
</protein>
<accession>A0ABR0QTL1</accession>
<evidence type="ECO:0000313" key="1">
    <source>
        <dbReference type="EMBL" id="KAK5842329.1"/>
    </source>
</evidence>
<comment type="caution">
    <text evidence="1">The sequence shown here is derived from an EMBL/GenBank/DDBJ whole genome shotgun (WGS) entry which is preliminary data.</text>
</comment>
<evidence type="ECO:0000313" key="2">
    <source>
        <dbReference type="Proteomes" id="UP001358586"/>
    </source>
</evidence>
<keyword evidence="2" id="KW-1185">Reference proteome</keyword>
<name>A0ABR0QTL1_GOSAR</name>
<dbReference type="Proteomes" id="UP001358586">
    <property type="component" value="Chromosome 2"/>
</dbReference>
<dbReference type="EMBL" id="JARKNE010000002">
    <property type="protein sequence ID" value="KAK5842329.1"/>
    <property type="molecule type" value="Genomic_DNA"/>
</dbReference>
<organism evidence="1 2">
    <name type="scientific">Gossypium arboreum</name>
    <name type="common">Tree cotton</name>
    <name type="synonym">Gossypium nanking</name>
    <dbReference type="NCBI Taxonomy" id="29729"/>
    <lineage>
        <taxon>Eukaryota</taxon>
        <taxon>Viridiplantae</taxon>
        <taxon>Streptophyta</taxon>
        <taxon>Embryophyta</taxon>
        <taxon>Tracheophyta</taxon>
        <taxon>Spermatophyta</taxon>
        <taxon>Magnoliopsida</taxon>
        <taxon>eudicotyledons</taxon>
        <taxon>Gunneridae</taxon>
        <taxon>Pentapetalae</taxon>
        <taxon>rosids</taxon>
        <taxon>malvids</taxon>
        <taxon>Malvales</taxon>
        <taxon>Malvaceae</taxon>
        <taxon>Malvoideae</taxon>
        <taxon>Gossypium</taxon>
    </lineage>
</organism>
<gene>
    <name evidence="1" type="ORF">PVK06_004668</name>
</gene>
<reference evidence="1 2" key="1">
    <citation type="submission" date="2023-03" db="EMBL/GenBank/DDBJ databases">
        <title>WGS of Gossypium arboreum.</title>
        <authorList>
            <person name="Yu D."/>
        </authorList>
    </citation>
    <scope>NUCLEOTIDE SEQUENCE [LARGE SCALE GENOMIC DNA]</scope>
    <source>
        <tissue evidence="1">Leaf</tissue>
    </source>
</reference>
<proteinExistence type="predicted"/>